<dbReference type="AlphaFoldDB" id="X6NS60"/>
<reference evidence="1 2" key="1">
    <citation type="journal article" date="2013" name="Curr. Biol.">
        <title>The Genome of the Foraminiferan Reticulomyxa filosa.</title>
        <authorList>
            <person name="Glockner G."/>
            <person name="Hulsmann N."/>
            <person name="Schleicher M."/>
            <person name="Noegel A.A."/>
            <person name="Eichinger L."/>
            <person name="Gallinger C."/>
            <person name="Pawlowski J."/>
            <person name="Sierra R."/>
            <person name="Euteneuer U."/>
            <person name="Pillet L."/>
            <person name="Moustafa A."/>
            <person name="Platzer M."/>
            <person name="Groth M."/>
            <person name="Szafranski K."/>
            <person name="Schliwa M."/>
        </authorList>
    </citation>
    <scope>NUCLEOTIDE SEQUENCE [LARGE SCALE GENOMIC DNA]</scope>
</reference>
<name>X6NS60_RETFI</name>
<organism evidence="1 2">
    <name type="scientific">Reticulomyxa filosa</name>
    <dbReference type="NCBI Taxonomy" id="46433"/>
    <lineage>
        <taxon>Eukaryota</taxon>
        <taxon>Sar</taxon>
        <taxon>Rhizaria</taxon>
        <taxon>Retaria</taxon>
        <taxon>Foraminifera</taxon>
        <taxon>Monothalamids</taxon>
        <taxon>Reticulomyxidae</taxon>
        <taxon>Reticulomyxa</taxon>
    </lineage>
</organism>
<keyword evidence="2" id="KW-1185">Reference proteome</keyword>
<gene>
    <name evidence="1" type="ORF">RFI_08354</name>
</gene>
<protein>
    <submittedName>
        <fullName evidence="1">Uncharacterized protein</fullName>
    </submittedName>
</protein>
<dbReference type="Proteomes" id="UP000023152">
    <property type="component" value="Unassembled WGS sequence"/>
</dbReference>
<dbReference type="EMBL" id="ASPP01006470">
    <property type="protein sequence ID" value="ETO28773.1"/>
    <property type="molecule type" value="Genomic_DNA"/>
</dbReference>
<evidence type="ECO:0000313" key="2">
    <source>
        <dbReference type="Proteomes" id="UP000023152"/>
    </source>
</evidence>
<accession>X6NS60</accession>
<proteinExistence type="predicted"/>
<evidence type="ECO:0000313" key="1">
    <source>
        <dbReference type="EMBL" id="ETO28773.1"/>
    </source>
</evidence>
<comment type="caution">
    <text evidence="1">The sequence shown here is derived from an EMBL/GenBank/DDBJ whole genome shotgun (WGS) entry which is preliminary data.</text>
</comment>
<sequence length="183" mass="21064">MFKSERKESDEKGSKRHARSFTEFFESSVATTHPRSDAAGAKKLKSRVDLLERTIRAVRNFYASKTLRSQMDSFNNMDHLAVDIIPKTHSQSYSLPIRKHKEVAEKELLRIWGTPRVVDISAQTTSQNNTTFVPVLYRVCQLKQLEHKIHTMPTFECESIATPVTSTFDTLNEPITRYAEEED</sequence>